<keyword evidence="1" id="KW-0175">Coiled coil</keyword>
<dbReference type="Proteomes" id="UP000095563">
    <property type="component" value="Unassembled WGS sequence"/>
</dbReference>
<reference evidence="2 3" key="1">
    <citation type="submission" date="2015-09" db="EMBL/GenBank/DDBJ databases">
        <authorList>
            <consortium name="Pathogen Informatics"/>
        </authorList>
    </citation>
    <scope>NUCLEOTIDE SEQUENCE [LARGE SCALE GENOMIC DNA]</scope>
    <source>
        <strain evidence="2 3">2789STDY5834956</strain>
    </source>
</reference>
<evidence type="ECO:0000313" key="2">
    <source>
        <dbReference type="EMBL" id="CUQ10986.1"/>
    </source>
</evidence>
<evidence type="ECO:0000313" key="3">
    <source>
        <dbReference type="Proteomes" id="UP000095563"/>
    </source>
</evidence>
<name>A0A174TPH8_9CLOT</name>
<dbReference type="EMBL" id="CZBO01000003">
    <property type="protein sequence ID" value="CUQ10986.1"/>
    <property type="molecule type" value="Genomic_DNA"/>
</dbReference>
<proteinExistence type="predicted"/>
<feature type="coiled-coil region" evidence="1">
    <location>
        <begin position="11"/>
        <end position="38"/>
    </location>
</feature>
<accession>A0A174TPH8</accession>
<sequence>MGQKRYDEVIIKNNKSKLDEVRKEEEKMAREIKEKEKFGK</sequence>
<gene>
    <name evidence="2" type="ORF">ERS852568_01942</name>
</gene>
<evidence type="ECO:0000256" key="1">
    <source>
        <dbReference type="SAM" id="Coils"/>
    </source>
</evidence>
<organism evidence="2 3">
    <name type="scientific">Clostridium baratii</name>
    <dbReference type="NCBI Taxonomy" id="1561"/>
    <lineage>
        <taxon>Bacteria</taxon>
        <taxon>Bacillati</taxon>
        <taxon>Bacillota</taxon>
        <taxon>Clostridia</taxon>
        <taxon>Eubacteriales</taxon>
        <taxon>Clostridiaceae</taxon>
        <taxon>Clostridium</taxon>
    </lineage>
</organism>
<protein>
    <submittedName>
        <fullName evidence="2">Uncharacterized protein</fullName>
    </submittedName>
</protein>
<dbReference type="RefSeq" id="WP_278321284.1">
    <property type="nucleotide sequence ID" value="NZ_CZBO01000003.1"/>
</dbReference>
<dbReference type="AlphaFoldDB" id="A0A174TPH8"/>